<dbReference type="PANTHER" id="PTHR40942">
    <property type="match status" value="1"/>
</dbReference>
<evidence type="ECO:0000256" key="3">
    <source>
        <dbReference type="ARBA" id="ARBA00012506"/>
    </source>
</evidence>
<dbReference type="InterPro" id="IPR006186">
    <property type="entry name" value="Ser/Thr-sp_prot-phosphatase"/>
</dbReference>
<dbReference type="GO" id="GO:0008803">
    <property type="term" value="F:bis(5'-nucleosyl)-tetraphosphatase (symmetrical) activity"/>
    <property type="evidence" value="ECO:0007669"/>
    <property type="project" value="UniProtKB-EC"/>
</dbReference>
<dbReference type="SUPFAM" id="SSF56300">
    <property type="entry name" value="Metallo-dependent phosphatases"/>
    <property type="match status" value="1"/>
</dbReference>
<dbReference type="InterPro" id="IPR029052">
    <property type="entry name" value="Metallo-depent_PP-like"/>
</dbReference>
<feature type="domain" description="Calcineurin-like phosphoesterase" evidence="9">
    <location>
        <begin position="1"/>
        <end position="140"/>
    </location>
</feature>
<organism evidence="10 11">
    <name type="scientific">Paraglaciecola arctica BSs20135</name>
    <dbReference type="NCBI Taxonomy" id="493475"/>
    <lineage>
        <taxon>Bacteria</taxon>
        <taxon>Pseudomonadati</taxon>
        <taxon>Pseudomonadota</taxon>
        <taxon>Gammaproteobacteria</taxon>
        <taxon>Alteromonadales</taxon>
        <taxon>Alteromonadaceae</taxon>
        <taxon>Paraglaciecola</taxon>
    </lineage>
</organism>
<reference evidence="10 11" key="1">
    <citation type="journal article" date="2017" name="Antonie Van Leeuwenhoek">
        <title>Rhizobium rhizosphaerae sp. nov., a novel species isolated from rice rhizosphere.</title>
        <authorList>
            <person name="Zhao J.J."/>
            <person name="Zhang J."/>
            <person name="Zhang R.J."/>
            <person name="Zhang C.W."/>
            <person name="Yin H.Q."/>
            <person name="Zhang X.X."/>
        </authorList>
    </citation>
    <scope>NUCLEOTIDE SEQUENCE [LARGE SCALE GENOMIC DNA]</scope>
    <source>
        <strain evidence="10 11">BSs20135</strain>
    </source>
</reference>
<evidence type="ECO:0000256" key="5">
    <source>
        <dbReference type="ARBA" id="ARBA00031248"/>
    </source>
</evidence>
<dbReference type="OrthoDB" id="9807890at2"/>
<comment type="similarity">
    <text evidence="2">Belongs to the Ap4A hydrolase family.</text>
</comment>
<dbReference type="NCBIfam" id="NF001204">
    <property type="entry name" value="PRK00166.1"/>
    <property type="match status" value="1"/>
</dbReference>
<dbReference type="EC" id="3.6.1.41" evidence="3"/>
<name>K6ZDI4_9ALTE</name>
<dbReference type="Gene3D" id="3.60.21.10">
    <property type="match status" value="1"/>
</dbReference>
<dbReference type="AlphaFoldDB" id="K6ZDI4"/>
<dbReference type="Pfam" id="PF00149">
    <property type="entry name" value="Metallophos"/>
    <property type="match status" value="1"/>
</dbReference>
<dbReference type="eggNOG" id="COG0639">
    <property type="taxonomic scope" value="Bacteria"/>
</dbReference>
<evidence type="ECO:0000256" key="7">
    <source>
        <dbReference type="ARBA" id="ARBA00033210"/>
    </source>
</evidence>
<comment type="function">
    <text evidence="1">Hydrolyzes diadenosine 5',5'''-P1,P4-tetraphosphate to yield ADP.</text>
</comment>
<dbReference type="InterPro" id="IPR004617">
    <property type="entry name" value="ApaH"/>
</dbReference>
<evidence type="ECO:0000256" key="6">
    <source>
        <dbReference type="ARBA" id="ARBA00032248"/>
    </source>
</evidence>
<evidence type="ECO:0000313" key="10">
    <source>
        <dbReference type="EMBL" id="GAC21480.1"/>
    </source>
</evidence>
<dbReference type="PRINTS" id="PR00114">
    <property type="entry name" value="STPHPHTASE"/>
</dbReference>
<dbReference type="NCBIfam" id="TIGR00668">
    <property type="entry name" value="apaH"/>
    <property type="match status" value="1"/>
</dbReference>
<gene>
    <name evidence="10" type="primary">apaH</name>
    <name evidence="10" type="ORF">GARC_4538</name>
</gene>
<dbReference type="PANTHER" id="PTHR40942:SF4">
    <property type="entry name" value="CYTOCHROME C5"/>
    <property type="match status" value="1"/>
</dbReference>
<protein>
    <recommendedName>
        <fullName evidence="3">bis(5'-nucleosyl)-tetraphosphatase (symmetrical)</fullName>
        <ecNumber evidence="3">3.6.1.41</ecNumber>
    </recommendedName>
    <alternativeName>
        <fullName evidence="6">Ap4A hydrolase</fullName>
    </alternativeName>
    <alternativeName>
        <fullName evidence="5">Diadenosine 5',5'''-P1,P4-tetraphosphate pyrophosphohydrolase</fullName>
    </alternativeName>
    <alternativeName>
        <fullName evidence="7">Diadenosine tetraphosphatase</fullName>
    </alternativeName>
</protein>
<evidence type="ECO:0000256" key="4">
    <source>
        <dbReference type="ARBA" id="ARBA00022801"/>
    </source>
</evidence>
<evidence type="ECO:0000256" key="8">
    <source>
        <dbReference type="ARBA" id="ARBA00049417"/>
    </source>
</evidence>
<dbReference type="RefSeq" id="WP_007624458.1">
    <property type="nucleotide sequence ID" value="NZ_BAEO01000062.1"/>
</dbReference>
<proteinExistence type="inferred from homology"/>
<keyword evidence="11" id="KW-1185">Reference proteome</keyword>
<keyword evidence="4 10" id="KW-0378">Hydrolase</keyword>
<dbReference type="InterPro" id="IPR004843">
    <property type="entry name" value="Calcineurin-like_PHP"/>
</dbReference>
<dbReference type="STRING" id="493475.GARC_4538"/>
<sequence>MAIYIVGDIQGCYTGLQRLLEKIDFSPINDSLIAVGDLIGRGPQPLETLNYLHSLGDSFDTVLGNHDLHLLAIYAGIRKAKPNDKLDTLLASPTLKTHINWLRHKPLALMANQDTLVTHAGLYPKWSVKKALKLSLEVSEQLQGSHWKAFLGNMYGNQPCVWQKSLQGAERLRFIVNAMTRMRFIKNRDELDFNCKTSPDQAPVNLTPWFNVTNKKLNGNQKVVFGHWASLNGRTLLQQFCGVDTGYIWGQSMTLLNLSSDEIFSVEYQDQSKPVDT</sequence>
<accession>K6ZDI4</accession>
<evidence type="ECO:0000259" key="9">
    <source>
        <dbReference type="Pfam" id="PF00149"/>
    </source>
</evidence>
<comment type="caution">
    <text evidence="10">The sequence shown here is derived from an EMBL/GenBank/DDBJ whole genome shotgun (WGS) entry which is preliminary data.</text>
</comment>
<dbReference type="PIRSF" id="PIRSF000903">
    <property type="entry name" value="B5n-ttraPtase_sm"/>
    <property type="match status" value="1"/>
</dbReference>
<comment type="catalytic activity">
    <reaction evidence="8">
        <text>P(1),P(4)-bis(5'-adenosyl) tetraphosphate + H2O = 2 ADP + 2 H(+)</text>
        <dbReference type="Rhea" id="RHEA:24252"/>
        <dbReference type="ChEBI" id="CHEBI:15377"/>
        <dbReference type="ChEBI" id="CHEBI:15378"/>
        <dbReference type="ChEBI" id="CHEBI:58141"/>
        <dbReference type="ChEBI" id="CHEBI:456216"/>
        <dbReference type="EC" id="3.6.1.41"/>
    </reaction>
</comment>
<evidence type="ECO:0000256" key="2">
    <source>
        <dbReference type="ARBA" id="ARBA00005419"/>
    </source>
</evidence>
<evidence type="ECO:0000313" key="11">
    <source>
        <dbReference type="Proteomes" id="UP000006327"/>
    </source>
</evidence>
<evidence type="ECO:0000256" key="1">
    <source>
        <dbReference type="ARBA" id="ARBA00003413"/>
    </source>
</evidence>
<dbReference type="Proteomes" id="UP000006327">
    <property type="component" value="Unassembled WGS sequence"/>
</dbReference>
<dbReference type="EMBL" id="BAEO01000062">
    <property type="protein sequence ID" value="GAC21480.1"/>
    <property type="molecule type" value="Genomic_DNA"/>
</dbReference>
<dbReference type="CDD" id="cd07422">
    <property type="entry name" value="MPP_ApaH"/>
    <property type="match status" value="1"/>
</dbReference>